<reference evidence="2" key="1">
    <citation type="journal article" date="2022" name="Mol. Ecol. Resour.">
        <title>The genomes of chicory, endive, great burdock and yacon provide insights into Asteraceae palaeo-polyploidization history and plant inulin production.</title>
        <authorList>
            <person name="Fan W."/>
            <person name="Wang S."/>
            <person name="Wang H."/>
            <person name="Wang A."/>
            <person name="Jiang F."/>
            <person name="Liu H."/>
            <person name="Zhao H."/>
            <person name="Xu D."/>
            <person name="Zhang Y."/>
        </authorList>
    </citation>
    <scope>NUCLEOTIDE SEQUENCE [LARGE SCALE GENOMIC DNA]</scope>
    <source>
        <strain evidence="2">cv. Punajuju</strain>
    </source>
</reference>
<sequence>MSKTSIKISKNHHHRHHHPPTTLKPKVYITHSSSFKTLVQKLTGNNGTPESSIPSIISPPPPDAGIRESQIKHKDQHTHNNQHINTQDYIPVFDDSTWSTPFDQTNSLPDLQQSKTGVPDRNKHGFIVAS</sequence>
<dbReference type="Proteomes" id="UP001055811">
    <property type="component" value="Linkage Group LG03"/>
</dbReference>
<gene>
    <name evidence="1" type="ORF">L2E82_14099</name>
</gene>
<evidence type="ECO:0000313" key="1">
    <source>
        <dbReference type="EMBL" id="KAI3764096.1"/>
    </source>
</evidence>
<organism evidence="1 2">
    <name type="scientific">Cichorium intybus</name>
    <name type="common">Chicory</name>
    <dbReference type="NCBI Taxonomy" id="13427"/>
    <lineage>
        <taxon>Eukaryota</taxon>
        <taxon>Viridiplantae</taxon>
        <taxon>Streptophyta</taxon>
        <taxon>Embryophyta</taxon>
        <taxon>Tracheophyta</taxon>
        <taxon>Spermatophyta</taxon>
        <taxon>Magnoliopsida</taxon>
        <taxon>eudicotyledons</taxon>
        <taxon>Gunneridae</taxon>
        <taxon>Pentapetalae</taxon>
        <taxon>asterids</taxon>
        <taxon>campanulids</taxon>
        <taxon>Asterales</taxon>
        <taxon>Asteraceae</taxon>
        <taxon>Cichorioideae</taxon>
        <taxon>Cichorieae</taxon>
        <taxon>Cichoriinae</taxon>
        <taxon>Cichorium</taxon>
    </lineage>
</organism>
<dbReference type="EMBL" id="CM042011">
    <property type="protein sequence ID" value="KAI3764096.1"/>
    <property type="molecule type" value="Genomic_DNA"/>
</dbReference>
<accession>A0ACB9F078</accession>
<protein>
    <submittedName>
        <fullName evidence="1">Uncharacterized protein</fullName>
    </submittedName>
</protein>
<evidence type="ECO:0000313" key="2">
    <source>
        <dbReference type="Proteomes" id="UP001055811"/>
    </source>
</evidence>
<reference evidence="1 2" key="2">
    <citation type="journal article" date="2022" name="Mol. Ecol. Resour.">
        <title>The genomes of chicory, endive, great burdock and yacon provide insights into Asteraceae paleo-polyploidization history and plant inulin production.</title>
        <authorList>
            <person name="Fan W."/>
            <person name="Wang S."/>
            <person name="Wang H."/>
            <person name="Wang A."/>
            <person name="Jiang F."/>
            <person name="Liu H."/>
            <person name="Zhao H."/>
            <person name="Xu D."/>
            <person name="Zhang Y."/>
        </authorList>
    </citation>
    <scope>NUCLEOTIDE SEQUENCE [LARGE SCALE GENOMIC DNA]</scope>
    <source>
        <strain evidence="2">cv. Punajuju</strain>
        <tissue evidence="1">Leaves</tissue>
    </source>
</reference>
<proteinExistence type="predicted"/>
<name>A0ACB9F078_CICIN</name>
<comment type="caution">
    <text evidence="1">The sequence shown here is derived from an EMBL/GenBank/DDBJ whole genome shotgun (WGS) entry which is preliminary data.</text>
</comment>
<keyword evidence="2" id="KW-1185">Reference proteome</keyword>